<dbReference type="PANTHER" id="PTHR30250:SF30">
    <property type="entry name" value="LIPID III FLIPPASE"/>
    <property type="match status" value="1"/>
</dbReference>
<proteinExistence type="predicted"/>
<feature type="transmembrane region" description="Helical" evidence="6">
    <location>
        <begin position="12"/>
        <end position="33"/>
    </location>
</feature>
<name>A0ABP7H7F3_9FLAO</name>
<keyword evidence="2" id="KW-1003">Cell membrane</keyword>
<feature type="transmembrane region" description="Helical" evidence="6">
    <location>
        <begin position="93"/>
        <end position="112"/>
    </location>
</feature>
<feature type="transmembrane region" description="Helical" evidence="6">
    <location>
        <begin position="371"/>
        <end position="389"/>
    </location>
</feature>
<dbReference type="InterPro" id="IPR002797">
    <property type="entry name" value="Polysacc_synth"/>
</dbReference>
<feature type="transmembrane region" description="Helical" evidence="6">
    <location>
        <begin position="132"/>
        <end position="151"/>
    </location>
</feature>
<dbReference type="CDD" id="cd13125">
    <property type="entry name" value="MATE_like_10"/>
    <property type="match status" value="1"/>
</dbReference>
<dbReference type="Pfam" id="PF01943">
    <property type="entry name" value="Polysacc_synt"/>
    <property type="match status" value="1"/>
</dbReference>
<evidence type="ECO:0000256" key="6">
    <source>
        <dbReference type="SAM" id="Phobius"/>
    </source>
</evidence>
<comment type="subcellular location">
    <subcellularLocation>
        <location evidence="1">Cell membrane</location>
        <topology evidence="1">Multi-pass membrane protein</topology>
    </subcellularLocation>
</comment>
<gene>
    <name evidence="7" type="ORF">GCM10022271_17500</name>
</gene>
<dbReference type="RefSeq" id="WP_344729512.1">
    <property type="nucleotide sequence ID" value="NZ_BAABBI010000002.1"/>
</dbReference>
<feature type="transmembrane region" description="Helical" evidence="6">
    <location>
        <begin position="158"/>
        <end position="179"/>
    </location>
</feature>
<evidence type="ECO:0000256" key="3">
    <source>
        <dbReference type="ARBA" id="ARBA00022692"/>
    </source>
</evidence>
<dbReference type="PANTHER" id="PTHR30250">
    <property type="entry name" value="PST FAMILY PREDICTED COLANIC ACID TRANSPORTER"/>
    <property type="match status" value="1"/>
</dbReference>
<keyword evidence="4 6" id="KW-1133">Transmembrane helix</keyword>
<feature type="transmembrane region" description="Helical" evidence="6">
    <location>
        <begin position="185"/>
        <end position="207"/>
    </location>
</feature>
<protein>
    <submittedName>
        <fullName evidence="7">O-antigen translocase</fullName>
    </submittedName>
</protein>
<keyword evidence="3 6" id="KW-0812">Transmembrane</keyword>
<evidence type="ECO:0000313" key="8">
    <source>
        <dbReference type="Proteomes" id="UP001501456"/>
    </source>
</evidence>
<keyword evidence="5 6" id="KW-0472">Membrane</keyword>
<reference evidence="8" key="1">
    <citation type="journal article" date="2019" name="Int. J. Syst. Evol. Microbiol.">
        <title>The Global Catalogue of Microorganisms (GCM) 10K type strain sequencing project: providing services to taxonomists for standard genome sequencing and annotation.</title>
        <authorList>
            <consortium name="The Broad Institute Genomics Platform"/>
            <consortium name="The Broad Institute Genome Sequencing Center for Infectious Disease"/>
            <person name="Wu L."/>
            <person name="Ma J."/>
        </authorList>
    </citation>
    <scope>NUCLEOTIDE SEQUENCE [LARGE SCALE GENOMIC DNA]</scope>
    <source>
        <strain evidence="8">JCM 17525</strain>
    </source>
</reference>
<feature type="transmembrane region" description="Helical" evidence="6">
    <location>
        <begin position="310"/>
        <end position="333"/>
    </location>
</feature>
<evidence type="ECO:0000256" key="2">
    <source>
        <dbReference type="ARBA" id="ARBA00022475"/>
    </source>
</evidence>
<dbReference type="Proteomes" id="UP001501456">
    <property type="component" value="Unassembled WGS sequence"/>
</dbReference>
<dbReference type="InterPro" id="IPR044550">
    <property type="entry name" value="WzxE"/>
</dbReference>
<feature type="transmembrane region" description="Helical" evidence="6">
    <location>
        <begin position="228"/>
        <end position="253"/>
    </location>
</feature>
<dbReference type="EMBL" id="BAABBI010000002">
    <property type="protein sequence ID" value="GAA3785484.1"/>
    <property type="molecule type" value="Genomic_DNA"/>
</dbReference>
<feature type="transmembrane region" description="Helical" evidence="6">
    <location>
        <begin position="345"/>
        <end position="366"/>
    </location>
</feature>
<evidence type="ECO:0000256" key="1">
    <source>
        <dbReference type="ARBA" id="ARBA00004651"/>
    </source>
</evidence>
<sequence>MKRLIKYIDNNVLIKVASLNSASVITKIITGFLTSKTIALFVGAEGLALIGNLRNFLSSAQTFATLGIYNGVVKYIAEFKNNAVELGKTVSTVFYLGFISTVIVSFFCYFNADYINDQIFATYNDYAYVIKILAVALPFYSLNLFTFSILNGFSKFKILIIINILGQILGTSITILLIYKDKIDGALVAVAIAESLIFLITMVGISYQRSLIPLIKIKSISIGYIKKLSAYSIMALFSAIVLPIVALAIRNYISENIGLREAGFWEAMNRISKYYLMFVSSLLGLYVLPRLSEIDSVKEFRKEVFGFYKTIIPVFALGLLVIYLLRPFIIAIIFSAEFKPVEDLFLWQLLGDFVKVLSMVIAYQFLAKKMFWHYIIIEAFFVITLYISSKYFVDIYGVKGANMAHFATYVLHYVVILLTFSSSLFGVLPDEILNQSEENDDEDKS</sequence>
<feature type="transmembrane region" description="Helical" evidence="6">
    <location>
        <begin position="53"/>
        <end position="72"/>
    </location>
</feature>
<evidence type="ECO:0000256" key="5">
    <source>
        <dbReference type="ARBA" id="ARBA00023136"/>
    </source>
</evidence>
<comment type="caution">
    <text evidence="7">The sequence shown here is derived from an EMBL/GenBank/DDBJ whole genome shotgun (WGS) entry which is preliminary data.</text>
</comment>
<organism evidence="7 8">
    <name type="scientific">Corallibacter vietnamensis</name>
    <dbReference type="NCBI Taxonomy" id="904130"/>
    <lineage>
        <taxon>Bacteria</taxon>
        <taxon>Pseudomonadati</taxon>
        <taxon>Bacteroidota</taxon>
        <taxon>Flavobacteriia</taxon>
        <taxon>Flavobacteriales</taxon>
        <taxon>Flavobacteriaceae</taxon>
        <taxon>Corallibacter</taxon>
    </lineage>
</organism>
<accession>A0ABP7H7F3</accession>
<keyword evidence="8" id="KW-1185">Reference proteome</keyword>
<evidence type="ECO:0000256" key="4">
    <source>
        <dbReference type="ARBA" id="ARBA00022989"/>
    </source>
</evidence>
<feature type="transmembrane region" description="Helical" evidence="6">
    <location>
        <begin position="409"/>
        <end position="428"/>
    </location>
</feature>
<dbReference type="InterPro" id="IPR050833">
    <property type="entry name" value="Poly_Biosynth_Transport"/>
</dbReference>
<feature type="transmembrane region" description="Helical" evidence="6">
    <location>
        <begin position="273"/>
        <end position="289"/>
    </location>
</feature>
<evidence type="ECO:0000313" key="7">
    <source>
        <dbReference type="EMBL" id="GAA3785484.1"/>
    </source>
</evidence>